<keyword evidence="2" id="KW-0325">Glycoprotein</keyword>
<evidence type="ECO:0000259" key="3">
    <source>
        <dbReference type="Pfam" id="PF00685"/>
    </source>
</evidence>
<evidence type="ECO:0000313" key="5">
    <source>
        <dbReference type="Proteomes" id="UP000077552"/>
    </source>
</evidence>
<dbReference type="PANTHER" id="PTHR10605:SF56">
    <property type="entry name" value="BIFUNCTIONAL HEPARAN SULFATE N-DEACETYLASE_N-SULFOTRANSFERASE"/>
    <property type="match status" value="1"/>
</dbReference>
<dbReference type="Gene3D" id="3.40.50.300">
    <property type="entry name" value="P-loop containing nucleotide triphosphate hydrolases"/>
    <property type="match status" value="1"/>
</dbReference>
<dbReference type="GO" id="GO:0008146">
    <property type="term" value="F:sulfotransferase activity"/>
    <property type="evidence" value="ECO:0007669"/>
    <property type="project" value="InterPro"/>
</dbReference>
<dbReference type="Proteomes" id="UP000077552">
    <property type="component" value="Unassembled WGS sequence"/>
</dbReference>
<sequence length="275" mass="32908">MGELNFGRVKPTFMIIGAQKCGTTSLHKYLLQHPRLISPEKKELHFFDKMGNEAISNYNRQFPVRFFSNQLSFESTPSYLYYPDAAKRIYEYNPKMKFIVLLRNPVKRAYSAWNMFKNHAKLPEKVKIYKENGEKESSNKLYEFFYKNDFPSFEEWMEYEIGNILQTSVLEPSIIKRGYYKKQIENWFSYFSKEQFLFIDSSELKKEPLKILNNISDFLGIDDFEGSKLNLEIKHKSEYETPINDETYRYLLAHYQNKNEGLEKLIDLKLDWLEN</sequence>
<dbReference type="RefSeq" id="WP_068762032.1">
    <property type="nucleotide sequence ID" value="NZ_LXIE01000022.1"/>
</dbReference>
<dbReference type="PANTHER" id="PTHR10605">
    <property type="entry name" value="HEPARAN SULFATE SULFOTRANSFERASE"/>
    <property type="match status" value="1"/>
</dbReference>
<dbReference type="InterPro" id="IPR037359">
    <property type="entry name" value="NST/OST"/>
</dbReference>
<reference evidence="4 5" key="1">
    <citation type="submission" date="2016-05" db="EMBL/GenBank/DDBJ databases">
        <title>Genome sequencing of Vitellibacter soesokkakensis RSSK-12.</title>
        <authorList>
            <person name="Thevarajoo S."/>
            <person name="Selvaratnam C."/>
            <person name="Goh K.M."/>
            <person name="Chan K.-G."/>
            <person name="Chong C.S."/>
        </authorList>
    </citation>
    <scope>NUCLEOTIDE SEQUENCE [LARGE SCALE GENOMIC DNA]</scope>
    <source>
        <strain evidence="4 5">RSSK-12</strain>
    </source>
</reference>
<accession>A0A1A9LEQ1</accession>
<evidence type="ECO:0000256" key="2">
    <source>
        <dbReference type="ARBA" id="ARBA00023180"/>
    </source>
</evidence>
<evidence type="ECO:0000256" key="1">
    <source>
        <dbReference type="ARBA" id="ARBA00022679"/>
    </source>
</evidence>
<keyword evidence="5" id="KW-1185">Reference proteome</keyword>
<proteinExistence type="predicted"/>
<evidence type="ECO:0000313" key="4">
    <source>
        <dbReference type="EMBL" id="OAD91221.1"/>
    </source>
</evidence>
<dbReference type="STRING" id="1385699.A7A78_13055"/>
<protein>
    <recommendedName>
        <fullName evidence="3">Sulfotransferase domain-containing protein</fullName>
    </recommendedName>
</protein>
<dbReference type="SUPFAM" id="SSF52540">
    <property type="entry name" value="P-loop containing nucleoside triphosphate hydrolases"/>
    <property type="match status" value="1"/>
</dbReference>
<dbReference type="EMBL" id="LXIE01000022">
    <property type="protein sequence ID" value="OAD91221.1"/>
    <property type="molecule type" value="Genomic_DNA"/>
</dbReference>
<dbReference type="AlphaFoldDB" id="A0A1A9LEQ1"/>
<dbReference type="OrthoDB" id="981508at2"/>
<dbReference type="InterPro" id="IPR000863">
    <property type="entry name" value="Sulfotransferase_dom"/>
</dbReference>
<dbReference type="Pfam" id="PF00685">
    <property type="entry name" value="Sulfotransfer_1"/>
    <property type="match status" value="1"/>
</dbReference>
<dbReference type="InterPro" id="IPR027417">
    <property type="entry name" value="P-loop_NTPase"/>
</dbReference>
<feature type="domain" description="Sulfotransferase" evidence="3">
    <location>
        <begin position="11"/>
        <end position="222"/>
    </location>
</feature>
<gene>
    <name evidence="4" type="ORF">A7A78_13055</name>
</gene>
<name>A0A1A9LEQ1_9FLAO</name>
<organism evidence="4 5">
    <name type="scientific">Aequorivita soesokkakensis</name>
    <dbReference type="NCBI Taxonomy" id="1385699"/>
    <lineage>
        <taxon>Bacteria</taxon>
        <taxon>Pseudomonadati</taxon>
        <taxon>Bacteroidota</taxon>
        <taxon>Flavobacteriia</taxon>
        <taxon>Flavobacteriales</taxon>
        <taxon>Flavobacteriaceae</taxon>
        <taxon>Aequorivita</taxon>
    </lineage>
</organism>
<keyword evidence="1" id="KW-0808">Transferase</keyword>
<comment type="caution">
    <text evidence="4">The sequence shown here is derived from an EMBL/GenBank/DDBJ whole genome shotgun (WGS) entry which is preliminary data.</text>
</comment>